<dbReference type="PhylomeDB" id="A0A061BHK4"/>
<dbReference type="PANTHER" id="PTHR11009">
    <property type="entry name" value="DER1-LIKE PROTEIN, DERLIN"/>
    <property type="match status" value="1"/>
</dbReference>
<dbReference type="AlphaFoldDB" id="A0A061BHK4"/>
<keyword evidence="6 7" id="KW-0472">Membrane</keyword>
<feature type="compositionally biased region" description="Low complexity" evidence="8">
    <location>
        <begin position="236"/>
        <end position="257"/>
    </location>
</feature>
<sequence>MLGCSALPILGIVNPSSLTHSWHSIIHDWQVWRLFTGFYILNLQSLEGLMMAFTMFRMSKELEERKFASNTVDYAFYYFIISPCALLFSAIFTIPLMAQALSGAVAYTWSRTHRHDMTQVLFVTLPGSYYPFVALTFTYLLQGAIAFRSLLAGMACAYFYQCLESRTLGPVYKYICDCLGVEERRDPVANRLGTIHTIQQPEDGYLNAPGWFRSLVGPLLAPNRPMVKKNEKEKVGSTTSSSWSSGSFRGTGYRLGS</sequence>
<keyword evidence="4 7" id="KW-0256">Endoplasmic reticulum</keyword>
<evidence type="ECO:0000256" key="6">
    <source>
        <dbReference type="ARBA" id="ARBA00023136"/>
    </source>
</evidence>
<evidence type="ECO:0000256" key="1">
    <source>
        <dbReference type="ARBA" id="ARBA00004477"/>
    </source>
</evidence>
<dbReference type="GO" id="GO:0005789">
    <property type="term" value="C:endoplasmic reticulum membrane"/>
    <property type="evidence" value="ECO:0007669"/>
    <property type="project" value="UniProtKB-SubCell"/>
</dbReference>
<feature type="region of interest" description="Disordered" evidence="8">
    <location>
        <begin position="227"/>
        <end position="257"/>
    </location>
</feature>
<dbReference type="GO" id="GO:0006950">
    <property type="term" value="P:response to stress"/>
    <property type="evidence" value="ECO:0007669"/>
    <property type="project" value="UniProtKB-ARBA"/>
</dbReference>
<evidence type="ECO:0000313" key="9">
    <source>
        <dbReference type="EMBL" id="CDR46457.1"/>
    </source>
</evidence>
<dbReference type="OrthoDB" id="19102at2759"/>
<keyword evidence="5 7" id="KW-1133">Transmembrane helix</keyword>
<evidence type="ECO:0000256" key="8">
    <source>
        <dbReference type="SAM" id="MobiDB-lite"/>
    </source>
</evidence>
<dbReference type="InterPro" id="IPR007599">
    <property type="entry name" value="DER1"/>
</dbReference>
<protein>
    <recommendedName>
        <fullName evidence="7">Derlin</fullName>
    </recommendedName>
</protein>
<reference evidence="9" key="1">
    <citation type="journal article" date="2014" name="Genome Announc.">
        <title>Genome sequence of the yeast Cyberlindnera fabianii (Hansenula fabianii).</title>
        <authorList>
            <person name="Freel K.C."/>
            <person name="Sarilar V."/>
            <person name="Neuveglise C."/>
            <person name="Devillers H."/>
            <person name="Friedrich A."/>
            <person name="Schacherer J."/>
        </authorList>
    </citation>
    <scope>NUCLEOTIDE SEQUENCE</scope>
    <source>
        <strain evidence="9">YJS4271</strain>
    </source>
</reference>
<evidence type="ECO:0000256" key="2">
    <source>
        <dbReference type="ARBA" id="ARBA00008917"/>
    </source>
</evidence>
<comment type="function">
    <text evidence="7">May be involved in the degradation of misfolded endoplasmic reticulum (ER) luminal proteins.</text>
</comment>
<dbReference type="EMBL" id="LK052908">
    <property type="protein sequence ID" value="CDR46457.1"/>
    <property type="molecule type" value="Genomic_DNA"/>
</dbReference>
<feature type="transmembrane region" description="Helical" evidence="7">
    <location>
        <begin position="129"/>
        <end position="151"/>
    </location>
</feature>
<dbReference type="VEuPathDB" id="FungiDB:BON22_4268"/>
<accession>A0A061BHK4</accession>
<organism evidence="9">
    <name type="scientific">Cyberlindnera fabianii</name>
    <name type="common">Yeast</name>
    <name type="synonym">Hansenula fabianii</name>
    <dbReference type="NCBI Taxonomy" id="36022"/>
    <lineage>
        <taxon>Eukaryota</taxon>
        <taxon>Fungi</taxon>
        <taxon>Dikarya</taxon>
        <taxon>Ascomycota</taxon>
        <taxon>Saccharomycotina</taxon>
        <taxon>Saccharomycetes</taxon>
        <taxon>Phaffomycetales</taxon>
        <taxon>Phaffomycetaceae</taxon>
        <taxon>Cyberlindnera</taxon>
    </lineage>
</organism>
<comment type="caution">
    <text evidence="7">Lacks conserved residue(s) required for the propagation of feature annotation.</text>
</comment>
<evidence type="ECO:0000256" key="5">
    <source>
        <dbReference type="ARBA" id="ARBA00022989"/>
    </source>
</evidence>
<comment type="subcellular location">
    <subcellularLocation>
        <location evidence="1 7">Endoplasmic reticulum membrane</location>
        <topology evidence="1 7">Multi-pass membrane protein</topology>
    </subcellularLocation>
</comment>
<gene>
    <name evidence="9" type="ORF">CYFA0S_23e01178g</name>
</gene>
<evidence type="ECO:0000256" key="4">
    <source>
        <dbReference type="ARBA" id="ARBA00022824"/>
    </source>
</evidence>
<feature type="transmembrane region" description="Helical" evidence="7">
    <location>
        <begin position="76"/>
        <end position="109"/>
    </location>
</feature>
<feature type="transmembrane region" description="Helical" evidence="7">
    <location>
        <begin position="37"/>
        <end position="56"/>
    </location>
</feature>
<evidence type="ECO:0000256" key="7">
    <source>
        <dbReference type="RuleBase" id="RU363059"/>
    </source>
</evidence>
<evidence type="ECO:0000256" key="3">
    <source>
        <dbReference type="ARBA" id="ARBA00022692"/>
    </source>
</evidence>
<keyword evidence="3 7" id="KW-0812">Transmembrane</keyword>
<proteinExistence type="inferred from homology"/>
<name>A0A061BHK4_CYBFA</name>
<comment type="similarity">
    <text evidence="2 7">Belongs to the derlin family.</text>
</comment>
<dbReference type="Pfam" id="PF04511">
    <property type="entry name" value="DER1"/>
    <property type="match status" value="1"/>
</dbReference>